<comment type="similarity">
    <text evidence="2">Belongs to the GLUTAMINE DUMPER 1 (TC 9.B.60) family.</text>
</comment>
<dbReference type="GO" id="GO:0006865">
    <property type="term" value="P:amino acid transport"/>
    <property type="evidence" value="ECO:0007669"/>
    <property type="project" value="UniProtKB-KW"/>
</dbReference>
<feature type="transmembrane region" description="Helical" evidence="8">
    <location>
        <begin position="23"/>
        <end position="44"/>
    </location>
</feature>
<keyword evidence="5" id="KW-0029">Amino-acid transport</keyword>
<name>A0A067JWF6_JATCU</name>
<dbReference type="STRING" id="180498.A0A067JWF6"/>
<keyword evidence="7 8" id="KW-0472">Membrane</keyword>
<evidence type="ECO:0000313" key="10">
    <source>
        <dbReference type="Proteomes" id="UP000027138"/>
    </source>
</evidence>
<sequence>MSLSGSNATAGGGFWHWSSPMPYLFGGLAFMLGIIAIALIILACSYRKSSLSNSSDRVGEEKSVKQVELEMVDFEPKIVVIMAGDHNPTYLAMPKPVQEQVVGYCNCQNNQEQV</sequence>
<evidence type="ECO:0000313" key="9">
    <source>
        <dbReference type="EMBL" id="KDP24335.1"/>
    </source>
</evidence>
<reference evidence="9 10" key="1">
    <citation type="journal article" date="2014" name="PLoS ONE">
        <title>Global Analysis of Gene Expression Profiles in Physic Nut (Jatropha curcas L.) Seedlings Exposed to Salt Stress.</title>
        <authorList>
            <person name="Zhang L."/>
            <person name="Zhang C."/>
            <person name="Wu P."/>
            <person name="Chen Y."/>
            <person name="Li M."/>
            <person name="Jiang H."/>
            <person name="Wu G."/>
        </authorList>
    </citation>
    <scope>NUCLEOTIDE SEQUENCE [LARGE SCALE GENOMIC DNA]</scope>
    <source>
        <strain evidence="10">cv. GZQX0401</strain>
        <tissue evidence="9">Young leaves</tissue>
    </source>
</reference>
<keyword evidence="10" id="KW-1185">Reference proteome</keyword>
<keyword evidence="6 8" id="KW-1133">Transmembrane helix</keyword>
<keyword evidence="3" id="KW-0813">Transport</keyword>
<protein>
    <submittedName>
        <fullName evidence="9">Uncharacterized protein</fullName>
    </submittedName>
</protein>
<evidence type="ECO:0000256" key="5">
    <source>
        <dbReference type="ARBA" id="ARBA00022970"/>
    </source>
</evidence>
<dbReference type="GO" id="GO:0080143">
    <property type="term" value="P:regulation of amino acid export"/>
    <property type="evidence" value="ECO:0007669"/>
    <property type="project" value="InterPro"/>
</dbReference>
<evidence type="ECO:0000256" key="7">
    <source>
        <dbReference type="ARBA" id="ARBA00023136"/>
    </source>
</evidence>
<comment type="subcellular location">
    <subcellularLocation>
        <location evidence="1">Membrane</location>
        <topology evidence="1">Single-pass membrane protein</topology>
    </subcellularLocation>
</comment>
<gene>
    <name evidence="9" type="ORF">JCGZ_25631</name>
</gene>
<dbReference type="AlphaFoldDB" id="A0A067JWF6"/>
<dbReference type="EMBL" id="KK915127">
    <property type="protein sequence ID" value="KDP24335.1"/>
    <property type="molecule type" value="Genomic_DNA"/>
</dbReference>
<dbReference type="InterPro" id="IPR040359">
    <property type="entry name" value="GDU"/>
</dbReference>
<keyword evidence="4 8" id="KW-0812">Transmembrane</keyword>
<proteinExistence type="inferred from homology"/>
<dbReference type="PANTHER" id="PTHR33228">
    <property type="entry name" value="PROTEIN GLUTAMINE DUMPER 4-RELATED"/>
    <property type="match status" value="1"/>
</dbReference>
<dbReference type="OrthoDB" id="770444at2759"/>
<evidence type="ECO:0000256" key="3">
    <source>
        <dbReference type="ARBA" id="ARBA00022448"/>
    </source>
</evidence>
<evidence type="ECO:0000256" key="1">
    <source>
        <dbReference type="ARBA" id="ARBA00004167"/>
    </source>
</evidence>
<dbReference type="KEGG" id="jcu:105646788"/>
<dbReference type="GO" id="GO:0016020">
    <property type="term" value="C:membrane"/>
    <property type="evidence" value="ECO:0007669"/>
    <property type="project" value="UniProtKB-SubCell"/>
</dbReference>
<evidence type="ECO:0000256" key="2">
    <source>
        <dbReference type="ARBA" id="ARBA00009977"/>
    </source>
</evidence>
<dbReference type="Proteomes" id="UP000027138">
    <property type="component" value="Unassembled WGS sequence"/>
</dbReference>
<accession>A0A067JWF6</accession>
<evidence type="ECO:0000256" key="4">
    <source>
        <dbReference type="ARBA" id="ARBA00022692"/>
    </source>
</evidence>
<evidence type="ECO:0000256" key="6">
    <source>
        <dbReference type="ARBA" id="ARBA00022989"/>
    </source>
</evidence>
<organism evidence="9 10">
    <name type="scientific">Jatropha curcas</name>
    <name type="common">Barbados nut</name>
    <dbReference type="NCBI Taxonomy" id="180498"/>
    <lineage>
        <taxon>Eukaryota</taxon>
        <taxon>Viridiplantae</taxon>
        <taxon>Streptophyta</taxon>
        <taxon>Embryophyta</taxon>
        <taxon>Tracheophyta</taxon>
        <taxon>Spermatophyta</taxon>
        <taxon>Magnoliopsida</taxon>
        <taxon>eudicotyledons</taxon>
        <taxon>Gunneridae</taxon>
        <taxon>Pentapetalae</taxon>
        <taxon>rosids</taxon>
        <taxon>fabids</taxon>
        <taxon>Malpighiales</taxon>
        <taxon>Euphorbiaceae</taxon>
        <taxon>Crotonoideae</taxon>
        <taxon>Jatropheae</taxon>
        <taxon>Jatropha</taxon>
    </lineage>
</organism>
<dbReference type="PANTHER" id="PTHR33228:SF76">
    <property type="entry name" value="PROTEIN GLUTAMINE DUMPER 7"/>
    <property type="match status" value="1"/>
</dbReference>
<evidence type="ECO:0000256" key="8">
    <source>
        <dbReference type="SAM" id="Phobius"/>
    </source>
</evidence>